<dbReference type="WBParaSite" id="Csp11.Scaffold629.g16094.t1">
    <property type="protein sequence ID" value="Csp11.Scaffold629.g16094.t1"/>
    <property type="gene ID" value="Csp11.Scaffold629.g16094"/>
</dbReference>
<evidence type="ECO:0000313" key="2">
    <source>
        <dbReference type="WBParaSite" id="Csp11.Scaffold629.g16094.t1"/>
    </source>
</evidence>
<keyword evidence="1" id="KW-1185">Reference proteome</keyword>
<evidence type="ECO:0000313" key="1">
    <source>
        <dbReference type="Proteomes" id="UP000095282"/>
    </source>
</evidence>
<sequence length="77" mass="8869">MRHGEETKRMGTICVPLLASHPRYLKDRLLIPSESPFPSLYTFSHDYGRELSYKTSSSLFLIPFLSLFSRNHGNPVQ</sequence>
<accession>A0A1I7U924</accession>
<organism evidence="1 2">
    <name type="scientific">Caenorhabditis tropicalis</name>
    <dbReference type="NCBI Taxonomy" id="1561998"/>
    <lineage>
        <taxon>Eukaryota</taxon>
        <taxon>Metazoa</taxon>
        <taxon>Ecdysozoa</taxon>
        <taxon>Nematoda</taxon>
        <taxon>Chromadorea</taxon>
        <taxon>Rhabditida</taxon>
        <taxon>Rhabditina</taxon>
        <taxon>Rhabditomorpha</taxon>
        <taxon>Rhabditoidea</taxon>
        <taxon>Rhabditidae</taxon>
        <taxon>Peloderinae</taxon>
        <taxon>Caenorhabditis</taxon>
    </lineage>
</organism>
<name>A0A1I7U924_9PELO</name>
<dbReference type="AlphaFoldDB" id="A0A1I7U924"/>
<reference evidence="2" key="1">
    <citation type="submission" date="2016-11" db="UniProtKB">
        <authorList>
            <consortium name="WormBaseParasite"/>
        </authorList>
    </citation>
    <scope>IDENTIFICATION</scope>
</reference>
<protein>
    <submittedName>
        <fullName evidence="2">Ovule protein</fullName>
    </submittedName>
</protein>
<dbReference type="Proteomes" id="UP000095282">
    <property type="component" value="Unplaced"/>
</dbReference>
<proteinExistence type="predicted"/>